<evidence type="ECO:0000259" key="16">
    <source>
        <dbReference type="PROSITE" id="PS50835"/>
    </source>
</evidence>
<comment type="subcellular location">
    <subcellularLocation>
        <location evidence="1">Cell membrane</location>
    </subcellularLocation>
</comment>
<dbReference type="Ensembl" id="ENSSSCT00055048604.1">
    <property type="protein sequence ID" value="ENSSSCP00055038791.1"/>
    <property type="gene ID" value="ENSSSCG00055024650.1"/>
</dbReference>
<name>A0A8D0M0W3_PIG</name>
<dbReference type="Gene3D" id="2.60.40.10">
    <property type="entry name" value="Immunoglobulins"/>
    <property type="match status" value="1"/>
</dbReference>
<dbReference type="Ensembl" id="ENSSSCT00035006729.1">
    <property type="protein sequence ID" value="ENSSSCP00035002346.1"/>
    <property type="gene ID" value="ENSSSCG00035005363.1"/>
</dbReference>
<protein>
    <recommendedName>
        <fullName evidence="16">Ig-like domain-containing protein</fullName>
    </recommendedName>
</protein>
<dbReference type="InterPro" id="IPR007110">
    <property type="entry name" value="Ig-like_dom"/>
</dbReference>
<keyword evidence="11" id="KW-0393">Immunoglobulin domain</keyword>
<evidence type="ECO:0000256" key="10">
    <source>
        <dbReference type="ARBA" id="ARBA00023170"/>
    </source>
</evidence>
<dbReference type="SUPFAM" id="SSF48726">
    <property type="entry name" value="Immunoglobulin"/>
    <property type="match status" value="1"/>
</dbReference>
<feature type="signal peptide" evidence="15">
    <location>
        <begin position="1"/>
        <end position="19"/>
    </location>
</feature>
<keyword evidence="2" id="KW-1003">Cell membrane</keyword>
<keyword evidence="8" id="KW-0472">Membrane</keyword>
<evidence type="ECO:0000256" key="14">
    <source>
        <dbReference type="SAM" id="MobiDB-lite"/>
    </source>
</evidence>
<keyword evidence="9" id="KW-1015">Disulfide bond</keyword>
<evidence type="ECO:0000256" key="13">
    <source>
        <dbReference type="ARBA" id="ARBA00043266"/>
    </source>
</evidence>
<evidence type="ECO:0000256" key="11">
    <source>
        <dbReference type="ARBA" id="ARBA00023319"/>
    </source>
</evidence>
<keyword evidence="3" id="KW-0812">Transmembrane</keyword>
<evidence type="ECO:0000256" key="9">
    <source>
        <dbReference type="ARBA" id="ARBA00023157"/>
    </source>
</evidence>
<dbReference type="PANTHER" id="PTHR19256:SF65">
    <property type="entry name" value="T CELL RECEPTOR GAMMA CONSTANT 1-RELATED"/>
    <property type="match status" value="1"/>
</dbReference>
<dbReference type="Pfam" id="PF07686">
    <property type="entry name" value="V-set"/>
    <property type="match status" value="1"/>
</dbReference>
<evidence type="ECO:0000256" key="3">
    <source>
        <dbReference type="ARBA" id="ARBA00022692"/>
    </source>
</evidence>
<evidence type="ECO:0000313" key="17">
    <source>
        <dbReference type="Ensembl" id="ENSSSCP00045022601.1"/>
    </source>
</evidence>
<keyword evidence="7" id="KW-1064">Adaptive immunity</keyword>
<feature type="chain" id="PRO_5044683246" description="Ig-like domain-containing protein" evidence="15">
    <location>
        <begin position="20"/>
        <end position="162"/>
    </location>
</feature>
<dbReference type="Proteomes" id="UP000694720">
    <property type="component" value="Unplaced"/>
</dbReference>
<feature type="region of interest" description="Disordered" evidence="14">
    <location>
        <begin position="140"/>
        <end position="162"/>
    </location>
</feature>
<evidence type="ECO:0000256" key="7">
    <source>
        <dbReference type="ARBA" id="ARBA00023130"/>
    </source>
</evidence>
<dbReference type="InterPro" id="IPR013783">
    <property type="entry name" value="Ig-like_fold"/>
</dbReference>
<dbReference type="FunFam" id="2.60.40.10:FF:001866">
    <property type="entry name" value="T cell receptor gamma variable 3"/>
    <property type="match status" value="1"/>
</dbReference>
<dbReference type="PANTHER" id="PTHR19256">
    <property type="entry name" value="T-CELL RECEPTOR GAMMA CHAIN"/>
    <property type="match status" value="1"/>
</dbReference>
<keyword evidence="4 15" id="KW-0732">Signal</keyword>
<dbReference type="GO" id="GO:0002250">
    <property type="term" value="P:adaptive immune response"/>
    <property type="evidence" value="ECO:0007669"/>
    <property type="project" value="UniProtKB-KW"/>
</dbReference>
<sequence length="162" mass="17843">MRFPGVLLVFLAPVTQVSSNVEGDKMSVTRATGSSLVITCDLTQNTNYIHWYRFREGTVPQRLLYYDVSSSKVTLESGISPGRYHAYQSAGKSYQFVISNLEESDSGTYYCAVWEKHVGSDFLSTALEILLVAAKNSPGTHVRSAPALLPAPNSLDSEQRET</sequence>
<accession>A0A8D0M0W3</accession>
<dbReference type="PROSITE" id="PS50835">
    <property type="entry name" value="IG_LIKE"/>
    <property type="match status" value="1"/>
</dbReference>
<dbReference type="InterPro" id="IPR003599">
    <property type="entry name" value="Ig_sub"/>
</dbReference>
<dbReference type="SMART" id="SM00406">
    <property type="entry name" value="IGv"/>
    <property type="match status" value="1"/>
</dbReference>
<dbReference type="InterPro" id="IPR051117">
    <property type="entry name" value="TRG_var/const_region"/>
</dbReference>
<keyword evidence="10" id="KW-0675">Receptor</keyword>
<evidence type="ECO:0000256" key="12">
    <source>
        <dbReference type="ARBA" id="ARBA00038578"/>
    </source>
</evidence>
<evidence type="ECO:0000256" key="1">
    <source>
        <dbReference type="ARBA" id="ARBA00004236"/>
    </source>
</evidence>
<evidence type="ECO:0000256" key="4">
    <source>
        <dbReference type="ARBA" id="ARBA00022729"/>
    </source>
</evidence>
<dbReference type="SMART" id="SM00409">
    <property type="entry name" value="IG"/>
    <property type="match status" value="1"/>
</dbReference>
<dbReference type="Ensembl" id="ENSSSCT00045032648.1">
    <property type="protein sequence ID" value="ENSSSCP00045022601.1"/>
    <property type="gene ID" value="ENSSSCG00045019180.1"/>
</dbReference>
<dbReference type="Proteomes" id="UP000694728">
    <property type="component" value="Unplaced"/>
</dbReference>
<evidence type="ECO:0000256" key="5">
    <source>
        <dbReference type="ARBA" id="ARBA00022859"/>
    </source>
</evidence>
<comment type="subunit">
    <text evidence="12">Gamma-delta TR is a heterodimer composed of a gamma and delta chain; disulfide-linked. The gamma-delta TR is associated with the transmembrane signaling CD3 coreceptor proteins following the stoichiometry: a single gamma-delta TR heterodimer associates with one CD3D-CD3E heterodimer, one CD3G-CD3E heterodimer and one CD247 homodimer forming a stable octameric structure. Upon activation, gamma-delta TR complex associates with FCER1G to initiate intracellular signaling.</text>
</comment>
<reference evidence="17" key="1">
    <citation type="submission" date="2025-05" db="UniProtKB">
        <authorList>
            <consortium name="Ensembl"/>
        </authorList>
    </citation>
    <scope>IDENTIFICATION</scope>
</reference>
<evidence type="ECO:0000256" key="15">
    <source>
        <dbReference type="SAM" id="SignalP"/>
    </source>
</evidence>
<keyword evidence="13" id="KW-1279">T cell receptor</keyword>
<dbReference type="InterPro" id="IPR013106">
    <property type="entry name" value="Ig_V-set"/>
</dbReference>
<organism evidence="17 18">
    <name type="scientific">Sus scrofa</name>
    <name type="common">Pig</name>
    <dbReference type="NCBI Taxonomy" id="9823"/>
    <lineage>
        <taxon>Eukaryota</taxon>
        <taxon>Metazoa</taxon>
        <taxon>Chordata</taxon>
        <taxon>Craniata</taxon>
        <taxon>Vertebrata</taxon>
        <taxon>Euteleostomi</taxon>
        <taxon>Mammalia</taxon>
        <taxon>Eutheria</taxon>
        <taxon>Laurasiatheria</taxon>
        <taxon>Artiodactyla</taxon>
        <taxon>Suina</taxon>
        <taxon>Suidae</taxon>
        <taxon>Sus</taxon>
    </lineage>
</organism>
<dbReference type="InterPro" id="IPR036179">
    <property type="entry name" value="Ig-like_dom_sf"/>
</dbReference>
<dbReference type="Proteomes" id="UP000694724">
    <property type="component" value="Unplaced"/>
</dbReference>
<keyword evidence="5" id="KW-0391">Immunity</keyword>
<evidence type="ECO:0000256" key="6">
    <source>
        <dbReference type="ARBA" id="ARBA00022989"/>
    </source>
</evidence>
<evidence type="ECO:0000256" key="2">
    <source>
        <dbReference type="ARBA" id="ARBA00022475"/>
    </source>
</evidence>
<evidence type="ECO:0000313" key="18">
    <source>
        <dbReference type="Proteomes" id="UP000694728"/>
    </source>
</evidence>
<feature type="domain" description="Ig-like" evidence="16">
    <location>
        <begin position="13"/>
        <end position="113"/>
    </location>
</feature>
<dbReference type="GO" id="GO:0042101">
    <property type="term" value="C:T cell receptor complex"/>
    <property type="evidence" value="ECO:0007669"/>
    <property type="project" value="UniProtKB-KW"/>
</dbReference>
<proteinExistence type="predicted"/>
<dbReference type="AlphaFoldDB" id="A0A8D0M0W3"/>
<evidence type="ECO:0000256" key="8">
    <source>
        <dbReference type="ARBA" id="ARBA00023136"/>
    </source>
</evidence>
<keyword evidence="6" id="KW-1133">Transmembrane helix</keyword>